<sequence length="169" mass="17772">MTVRAATAGFIWGSPQAHLESLWGEHGTGALSAVSAAGRARGRYGASRSWCRTTTPPPVHDHPQPLQNLASPLPMTPQVRGHAFGSGGAVDPYLVAGCEVLPPATGVVVSLLPHSRTGLGLASKLVRHLQALLQPVEVVHLGPIFHLTPRCLQTSPNTAWQGNSTTPQH</sequence>
<proteinExistence type="predicted"/>
<dbReference type="Proteomes" id="UP001221898">
    <property type="component" value="Unassembled WGS sequence"/>
</dbReference>
<dbReference type="AlphaFoldDB" id="A0AAD7RCI5"/>
<name>A0AAD7RCI5_9TELE</name>
<organism evidence="1 2">
    <name type="scientific">Aldrovandia affinis</name>
    <dbReference type="NCBI Taxonomy" id="143900"/>
    <lineage>
        <taxon>Eukaryota</taxon>
        <taxon>Metazoa</taxon>
        <taxon>Chordata</taxon>
        <taxon>Craniata</taxon>
        <taxon>Vertebrata</taxon>
        <taxon>Euteleostomi</taxon>
        <taxon>Actinopterygii</taxon>
        <taxon>Neopterygii</taxon>
        <taxon>Teleostei</taxon>
        <taxon>Notacanthiformes</taxon>
        <taxon>Halosauridae</taxon>
        <taxon>Aldrovandia</taxon>
    </lineage>
</organism>
<reference evidence="1" key="1">
    <citation type="journal article" date="2023" name="Science">
        <title>Genome structures resolve the early diversification of teleost fishes.</title>
        <authorList>
            <person name="Parey E."/>
            <person name="Louis A."/>
            <person name="Montfort J."/>
            <person name="Bouchez O."/>
            <person name="Roques C."/>
            <person name="Iampietro C."/>
            <person name="Lluch J."/>
            <person name="Castinel A."/>
            <person name="Donnadieu C."/>
            <person name="Desvignes T."/>
            <person name="Floi Bucao C."/>
            <person name="Jouanno E."/>
            <person name="Wen M."/>
            <person name="Mejri S."/>
            <person name="Dirks R."/>
            <person name="Jansen H."/>
            <person name="Henkel C."/>
            <person name="Chen W.J."/>
            <person name="Zahm M."/>
            <person name="Cabau C."/>
            <person name="Klopp C."/>
            <person name="Thompson A.W."/>
            <person name="Robinson-Rechavi M."/>
            <person name="Braasch I."/>
            <person name="Lecointre G."/>
            <person name="Bobe J."/>
            <person name="Postlethwait J.H."/>
            <person name="Berthelot C."/>
            <person name="Roest Crollius H."/>
            <person name="Guiguen Y."/>
        </authorList>
    </citation>
    <scope>NUCLEOTIDE SEQUENCE</scope>
    <source>
        <strain evidence="1">NC1722</strain>
    </source>
</reference>
<gene>
    <name evidence="1" type="ORF">AAFF_G00255780</name>
</gene>
<evidence type="ECO:0000313" key="2">
    <source>
        <dbReference type="Proteomes" id="UP001221898"/>
    </source>
</evidence>
<dbReference type="EMBL" id="JAINUG010000347">
    <property type="protein sequence ID" value="KAJ8377560.1"/>
    <property type="molecule type" value="Genomic_DNA"/>
</dbReference>
<accession>A0AAD7RCI5</accession>
<comment type="caution">
    <text evidence="1">The sequence shown here is derived from an EMBL/GenBank/DDBJ whole genome shotgun (WGS) entry which is preliminary data.</text>
</comment>
<protein>
    <submittedName>
        <fullName evidence="1">Uncharacterized protein</fullName>
    </submittedName>
</protein>
<keyword evidence="2" id="KW-1185">Reference proteome</keyword>
<evidence type="ECO:0000313" key="1">
    <source>
        <dbReference type="EMBL" id="KAJ8377560.1"/>
    </source>
</evidence>